<accession>A0A9P9IXA9</accession>
<dbReference type="Proteomes" id="UP000700596">
    <property type="component" value="Unassembled WGS sequence"/>
</dbReference>
<comment type="caution">
    <text evidence="3">The sequence shown here is derived from an EMBL/GenBank/DDBJ whole genome shotgun (WGS) entry which is preliminary data.</text>
</comment>
<keyword evidence="4" id="KW-1185">Reference proteome</keyword>
<dbReference type="AlphaFoldDB" id="A0A9P9IXA9"/>
<evidence type="ECO:0000313" key="4">
    <source>
        <dbReference type="Proteomes" id="UP000700596"/>
    </source>
</evidence>
<reference evidence="3" key="1">
    <citation type="journal article" date="2021" name="Nat. Commun.">
        <title>Genetic determinants of endophytism in the Arabidopsis root mycobiome.</title>
        <authorList>
            <person name="Mesny F."/>
            <person name="Miyauchi S."/>
            <person name="Thiergart T."/>
            <person name="Pickel B."/>
            <person name="Atanasova L."/>
            <person name="Karlsson M."/>
            <person name="Huettel B."/>
            <person name="Barry K.W."/>
            <person name="Haridas S."/>
            <person name="Chen C."/>
            <person name="Bauer D."/>
            <person name="Andreopoulos W."/>
            <person name="Pangilinan J."/>
            <person name="LaButti K."/>
            <person name="Riley R."/>
            <person name="Lipzen A."/>
            <person name="Clum A."/>
            <person name="Drula E."/>
            <person name="Henrissat B."/>
            <person name="Kohler A."/>
            <person name="Grigoriev I.V."/>
            <person name="Martin F.M."/>
            <person name="Hacquard S."/>
        </authorList>
    </citation>
    <scope>NUCLEOTIDE SEQUENCE</scope>
    <source>
        <strain evidence="3">MPI-CAGE-CH-0243</strain>
    </source>
</reference>
<name>A0A9P9IXA9_9PLEO</name>
<proteinExistence type="predicted"/>
<protein>
    <submittedName>
        <fullName evidence="3">Uncharacterized protein</fullName>
    </submittedName>
</protein>
<gene>
    <name evidence="3" type="ORF">B0J11DRAFT_502471</name>
</gene>
<dbReference type="EMBL" id="JAGMWT010000002">
    <property type="protein sequence ID" value="KAH7135661.1"/>
    <property type="molecule type" value="Genomic_DNA"/>
</dbReference>
<evidence type="ECO:0000256" key="1">
    <source>
        <dbReference type="SAM" id="MobiDB-lite"/>
    </source>
</evidence>
<evidence type="ECO:0000313" key="3">
    <source>
        <dbReference type="EMBL" id="KAH7135661.1"/>
    </source>
</evidence>
<keyword evidence="2" id="KW-0812">Transmembrane</keyword>
<feature type="region of interest" description="Disordered" evidence="1">
    <location>
        <begin position="39"/>
        <end position="77"/>
    </location>
</feature>
<keyword evidence="2" id="KW-1133">Transmembrane helix</keyword>
<evidence type="ECO:0000256" key="2">
    <source>
        <dbReference type="SAM" id="Phobius"/>
    </source>
</evidence>
<feature type="transmembrane region" description="Helical" evidence="2">
    <location>
        <begin position="143"/>
        <end position="164"/>
    </location>
</feature>
<keyword evidence="2" id="KW-0472">Membrane</keyword>
<organism evidence="3 4">
    <name type="scientific">Dendryphion nanum</name>
    <dbReference type="NCBI Taxonomy" id="256645"/>
    <lineage>
        <taxon>Eukaryota</taxon>
        <taxon>Fungi</taxon>
        <taxon>Dikarya</taxon>
        <taxon>Ascomycota</taxon>
        <taxon>Pezizomycotina</taxon>
        <taxon>Dothideomycetes</taxon>
        <taxon>Pleosporomycetidae</taxon>
        <taxon>Pleosporales</taxon>
        <taxon>Torulaceae</taxon>
        <taxon>Dendryphion</taxon>
    </lineage>
</organism>
<sequence>MESKTNQIKDAAAPTHCTVPTHITLNDSISPVNTVDTEHFVPKSHNSNPPVYSPHHSTRPSQDAESIHTTRSDSVSSVNTEHLEIRSLNMPCPAYLPQHNPLAAQDADLEAGRTWMERRRMRRQQRQTRRAETSAERRARVQIWGSLVIVTGIVVVFVIATFGFKRIGGRGS</sequence>